<evidence type="ECO:0000256" key="4">
    <source>
        <dbReference type="ARBA" id="ARBA00022692"/>
    </source>
</evidence>
<dbReference type="InterPro" id="IPR035906">
    <property type="entry name" value="MetI-like_sf"/>
</dbReference>
<feature type="transmembrane region" description="Helical" evidence="7">
    <location>
        <begin position="306"/>
        <end position="326"/>
    </location>
</feature>
<feature type="transmembrane region" description="Helical" evidence="7">
    <location>
        <begin position="186"/>
        <end position="211"/>
    </location>
</feature>
<dbReference type="EMBL" id="PDJQ01000001">
    <property type="protein sequence ID" value="PFG74293.1"/>
    <property type="molecule type" value="Genomic_DNA"/>
</dbReference>
<dbReference type="Proteomes" id="UP000223071">
    <property type="component" value="Unassembled WGS sequence"/>
</dbReference>
<evidence type="ECO:0000256" key="2">
    <source>
        <dbReference type="ARBA" id="ARBA00022448"/>
    </source>
</evidence>
<keyword evidence="10" id="KW-1185">Reference proteome</keyword>
<keyword evidence="5 7" id="KW-1133">Transmembrane helix</keyword>
<dbReference type="PROSITE" id="PS50928">
    <property type="entry name" value="ABC_TM1"/>
    <property type="match status" value="1"/>
</dbReference>
<evidence type="ECO:0000256" key="6">
    <source>
        <dbReference type="ARBA" id="ARBA00023136"/>
    </source>
</evidence>
<dbReference type="PANTHER" id="PTHR43386:SF1">
    <property type="entry name" value="D,D-DIPEPTIDE TRANSPORT SYSTEM PERMEASE PROTEIN DDPC-RELATED"/>
    <property type="match status" value="1"/>
</dbReference>
<keyword evidence="6 7" id="KW-0472">Membrane</keyword>
<evidence type="ECO:0000313" key="10">
    <source>
        <dbReference type="Proteomes" id="UP000223071"/>
    </source>
</evidence>
<feature type="transmembrane region" description="Helical" evidence="7">
    <location>
        <begin position="140"/>
        <end position="166"/>
    </location>
</feature>
<evidence type="ECO:0000256" key="3">
    <source>
        <dbReference type="ARBA" id="ARBA00022475"/>
    </source>
</evidence>
<dbReference type="Pfam" id="PF00528">
    <property type="entry name" value="BPD_transp_1"/>
    <property type="match status" value="1"/>
</dbReference>
<sequence>MAQEQAILDRPGTLGMPRSLSDRPMLVRALVHIGRFFRYKPLGGVGVFIIALCVFAALFADVVDRYDPEAIFKAPNPEYDPELAEKALIDPTVRLQYPPEKLEKNDIPIKFGGPTADHWLGTDGLGRDLYSRIVHGSRTALYVGLGAALIATISGTIVGLASAYFGGFVDFFIQRIVDTLQAFPPLVLLLLFGQVVANPTLTVNTIALGILGTASSARVVRSAVLAVREEVYVLAARTIGASDLRVMMRHIFPNITAPIIVTFTSSIGIYILVEATLAFLGLGDPTRISWGKMVEEGRRNGPSDPWMAFIVGMALTMVVLGFNLAGDALRDVLDPRLRGRGGRAGF</sequence>
<evidence type="ECO:0000256" key="1">
    <source>
        <dbReference type="ARBA" id="ARBA00004651"/>
    </source>
</evidence>
<feature type="transmembrane region" description="Helical" evidence="7">
    <location>
        <begin position="42"/>
        <end position="63"/>
    </location>
</feature>
<comment type="subcellular location">
    <subcellularLocation>
        <location evidence="1 7">Cell membrane</location>
        <topology evidence="1 7">Multi-pass membrane protein</topology>
    </subcellularLocation>
</comment>
<name>A0A2A9HG24_TEPT2</name>
<keyword evidence="4 7" id="KW-0812">Transmembrane</keyword>
<reference evidence="9 10" key="1">
    <citation type="submission" date="2017-09" db="EMBL/GenBank/DDBJ databases">
        <title>Sequencing the genomes of two abundant thermophiles in Great Basin hot springs: Thermocrinis jamiesonii and novel Chloroflexi Thermoflexus hugenholtzii.</title>
        <authorList>
            <person name="Hedlund B."/>
        </authorList>
    </citation>
    <scope>NUCLEOTIDE SEQUENCE [LARGE SCALE GENOMIC DNA]</scope>
    <source>
        <strain evidence="9 10">G233</strain>
    </source>
</reference>
<dbReference type="AlphaFoldDB" id="A0A2A9HG24"/>
<dbReference type="InterPro" id="IPR000515">
    <property type="entry name" value="MetI-like"/>
</dbReference>
<evidence type="ECO:0000313" key="9">
    <source>
        <dbReference type="EMBL" id="PFG74293.1"/>
    </source>
</evidence>
<dbReference type="GO" id="GO:0005886">
    <property type="term" value="C:plasma membrane"/>
    <property type="evidence" value="ECO:0007669"/>
    <property type="project" value="UniProtKB-SubCell"/>
</dbReference>
<dbReference type="RefSeq" id="WP_098503688.1">
    <property type="nucleotide sequence ID" value="NZ_PDJQ01000001.1"/>
</dbReference>
<keyword evidence="2 7" id="KW-0813">Transport</keyword>
<gene>
    <name evidence="9" type="ORF">A9A59_1508</name>
</gene>
<evidence type="ECO:0000259" key="8">
    <source>
        <dbReference type="PROSITE" id="PS50928"/>
    </source>
</evidence>
<comment type="caution">
    <text evidence="9">The sequence shown here is derived from an EMBL/GenBank/DDBJ whole genome shotgun (WGS) entry which is preliminary data.</text>
</comment>
<feature type="transmembrane region" description="Helical" evidence="7">
    <location>
        <begin position="251"/>
        <end position="273"/>
    </location>
</feature>
<feature type="domain" description="ABC transmembrane type-1" evidence="8">
    <location>
        <begin position="137"/>
        <end position="326"/>
    </location>
</feature>
<organism evidence="9 10">
    <name type="scientific">Tepidiforma thermophila (strain KCTC 52669 / CGMCC 1.13589 / G233)</name>
    <dbReference type="NCBI Taxonomy" id="2761530"/>
    <lineage>
        <taxon>Bacteria</taxon>
        <taxon>Bacillati</taxon>
        <taxon>Chloroflexota</taxon>
        <taxon>Tepidiformia</taxon>
        <taxon>Tepidiformales</taxon>
        <taxon>Tepidiformaceae</taxon>
        <taxon>Tepidiforma</taxon>
    </lineage>
</organism>
<dbReference type="InterPro" id="IPR050366">
    <property type="entry name" value="BP-dependent_transpt_permease"/>
</dbReference>
<protein>
    <submittedName>
        <fullName evidence="9">ABC-type dipeptide/oligopeptide/nickel transport system permease subunit</fullName>
    </submittedName>
</protein>
<dbReference type="SUPFAM" id="SSF161098">
    <property type="entry name" value="MetI-like"/>
    <property type="match status" value="1"/>
</dbReference>
<evidence type="ECO:0000256" key="7">
    <source>
        <dbReference type="RuleBase" id="RU363032"/>
    </source>
</evidence>
<proteinExistence type="inferred from homology"/>
<dbReference type="Gene3D" id="1.10.3720.10">
    <property type="entry name" value="MetI-like"/>
    <property type="match status" value="1"/>
</dbReference>
<evidence type="ECO:0000256" key="5">
    <source>
        <dbReference type="ARBA" id="ARBA00022989"/>
    </source>
</evidence>
<accession>A0A2A9HG24</accession>
<dbReference type="CDD" id="cd06261">
    <property type="entry name" value="TM_PBP2"/>
    <property type="match status" value="1"/>
</dbReference>
<dbReference type="GO" id="GO:0055085">
    <property type="term" value="P:transmembrane transport"/>
    <property type="evidence" value="ECO:0007669"/>
    <property type="project" value="InterPro"/>
</dbReference>
<dbReference type="PANTHER" id="PTHR43386">
    <property type="entry name" value="OLIGOPEPTIDE TRANSPORT SYSTEM PERMEASE PROTEIN APPC"/>
    <property type="match status" value="1"/>
</dbReference>
<keyword evidence="3" id="KW-1003">Cell membrane</keyword>
<comment type="similarity">
    <text evidence="7">Belongs to the binding-protein-dependent transport system permease family.</text>
</comment>